<keyword evidence="1" id="KW-0472">Membrane</keyword>
<evidence type="ECO:0000313" key="3">
    <source>
        <dbReference type="Proteomes" id="UP000299102"/>
    </source>
</evidence>
<gene>
    <name evidence="2" type="ORF">EVAR_99480_1</name>
</gene>
<dbReference type="AlphaFoldDB" id="A0A4C1ZW02"/>
<sequence length="151" mass="16137">MYALCAEDPEFEPKHAESWLVHSLMTYFRRSRQVSEVIDVVFNYAALITACIAYRLTLIASRNALQFREFRAMCPTRRRGVAAAAADADGNAVPDVIMAAAQRAEARAQTRAQIQAQIEAQAIDEYGAGAGTAAGATAGTGGGAASLRPCR</sequence>
<protein>
    <submittedName>
        <fullName evidence="2">Uncharacterized protein</fullName>
    </submittedName>
</protein>
<proteinExistence type="predicted"/>
<reference evidence="2 3" key="1">
    <citation type="journal article" date="2019" name="Commun. Biol.">
        <title>The bagworm genome reveals a unique fibroin gene that provides high tensile strength.</title>
        <authorList>
            <person name="Kono N."/>
            <person name="Nakamura H."/>
            <person name="Ohtoshi R."/>
            <person name="Tomita M."/>
            <person name="Numata K."/>
            <person name="Arakawa K."/>
        </authorList>
    </citation>
    <scope>NUCLEOTIDE SEQUENCE [LARGE SCALE GENOMIC DNA]</scope>
</reference>
<name>A0A4C1ZW02_EUMVA</name>
<keyword evidence="1" id="KW-1133">Transmembrane helix</keyword>
<comment type="caution">
    <text evidence="2">The sequence shown here is derived from an EMBL/GenBank/DDBJ whole genome shotgun (WGS) entry which is preliminary data.</text>
</comment>
<evidence type="ECO:0000256" key="1">
    <source>
        <dbReference type="SAM" id="Phobius"/>
    </source>
</evidence>
<evidence type="ECO:0000313" key="2">
    <source>
        <dbReference type="EMBL" id="GBP90767.1"/>
    </source>
</evidence>
<keyword evidence="3" id="KW-1185">Reference proteome</keyword>
<dbReference type="EMBL" id="BGZK01002111">
    <property type="protein sequence ID" value="GBP90767.1"/>
    <property type="molecule type" value="Genomic_DNA"/>
</dbReference>
<dbReference type="Proteomes" id="UP000299102">
    <property type="component" value="Unassembled WGS sequence"/>
</dbReference>
<feature type="transmembrane region" description="Helical" evidence="1">
    <location>
        <begin position="41"/>
        <end position="61"/>
    </location>
</feature>
<accession>A0A4C1ZW02</accession>
<organism evidence="2 3">
    <name type="scientific">Eumeta variegata</name>
    <name type="common">Bagworm moth</name>
    <name type="synonym">Eumeta japonica</name>
    <dbReference type="NCBI Taxonomy" id="151549"/>
    <lineage>
        <taxon>Eukaryota</taxon>
        <taxon>Metazoa</taxon>
        <taxon>Ecdysozoa</taxon>
        <taxon>Arthropoda</taxon>
        <taxon>Hexapoda</taxon>
        <taxon>Insecta</taxon>
        <taxon>Pterygota</taxon>
        <taxon>Neoptera</taxon>
        <taxon>Endopterygota</taxon>
        <taxon>Lepidoptera</taxon>
        <taxon>Glossata</taxon>
        <taxon>Ditrysia</taxon>
        <taxon>Tineoidea</taxon>
        <taxon>Psychidae</taxon>
        <taxon>Oiketicinae</taxon>
        <taxon>Eumeta</taxon>
    </lineage>
</organism>
<keyword evidence="1" id="KW-0812">Transmembrane</keyword>